<proteinExistence type="predicted"/>
<dbReference type="EMBL" id="AWSV01000089">
    <property type="protein sequence ID" value="ERI85483.1"/>
    <property type="molecule type" value="Genomic_DNA"/>
</dbReference>
<dbReference type="HOGENOM" id="CLU_013985_3_2_10"/>
<evidence type="ECO:0000259" key="1">
    <source>
        <dbReference type="PROSITE" id="PS51186"/>
    </source>
</evidence>
<dbReference type="InterPro" id="IPR016181">
    <property type="entry name" value="Acyl_CoA_acyltransferase"/>
</dbReference>
<feature type="domain" description="N-acetyltransferase" evidence="1">
    <location>
        <begin position="11"/>
        <end position="171"/>
    </location>
</feature>
<dbReference type="SUPFAM" id="SSF55729">
    <property type="entry name" value="Acyl-CoA N-acyltransferases (Nat)"/>
    <property type="match status" value="1"/>
</dbReference>
<dbReference type="PROSITE" id="PS51186">
    <property type="entry name" value="GNAT"/>
    <property type="match status" value="1"/>
</dbReference>
<dbReference type="Pfam" id="PF13302">
    <property type="entry name" value="Acetyltransf_3"/>
    <property type="match status" value="1"/>
</dbReference>
<dbReference type="OrthoDB" id="893030at2"/>
<dbReference type="GeneID" id="99755360"/>
<organism evidence="2 3">
    <name type="scientific">Bacteroides pyogenes F0041</name>
    <dbReference type="NCBI Taxonomy" id="1321819"/>
    <lineage>
        <taxon>Bacteria</taxon>
        <taxon>Pseudomonadati</taxon>
        <taxon>Bacteroidota</taxon>
        <taxon>Bacteroidia</taxon>
        <taxon>Bacteroidales</taxon>
        <taxon>Bacteroidaceae</taxon>
        <taxon>Bacteroides</taxon>
    </lineage>
</organism>
<dbReference type="RefSeq" id="WP_021645067.1">
    <property type="nucleotide sequence ID" value="NZ_KE993094.1"/>
</dbReference>
<dbReference type="PATRIC" id="fig|1321819.3.peg.1520"/>
<protein>
    <submittedName>
        <fullName evidence="2">Acetyltransferase, GNAT family</fullName>
    </submittedName>
</protein>
<evidence type="ECO:0000313" key="3">
    <source>
        <dbReference type="Proteomes" id="UP000016496"/>
    </source>
</evidence>
<dbReference type="AlphaFoldDB" id="U2CN37"/>
<dbReference type="GO" id="GO:0016747">
    <property type="term" value="F:acyltransferase activity, transferring groups other than amino-acyl groups"/>
    <property type="evidence" value="ECO:0007669"/>
    <property type="project" value="InterPro"/>
</dbReference>
<dbReference type="PANTHER" id="PTHR43415">
    <property type="entry name" value="SPERMIDINE N(1)-ACETYLTRANSFERASE"/>
    <property type="match status" value="1"/>
</dbReference>
<keyword evidence="2" id="KW-0808">Transferase</keyword>
<dbReference type="PANTHER" id="PTHR43415:SF3">
    <property type="entry name" value="GNAT-FAMILY ACETYLTRANSFERASE"/>
    <property type="match status" value="1"/>
</dbReference>
<evidence type="ECO:0000313" key="2">
    <source>
        <dbReference type="EMBL" id="ERI85483.1"/>
    </source>
</evidence>
<gene>
    <name evidence="2" type="ORF">HMPREF1981_01657</name>
</gene>
<dbReference type="Gene3D" id="3.40.630.30">
    <property type="match status" value="1"/>
</dbReference>
<comment type="caution">
    <text evidence="2">The sequence shown here is derived from an EMBL/GenBank/DDBJ whole genome shotgun (WGS) entry which is preliminary data.</text>
</comment>
<dbReference type="Proteomes" id="UP000016496">
    <property type="component" value="Unassembled WGS sequence"/>
</dbReference>
<dbReference type="InterPro" id="IPR000182">
    <property type="entry name" value="GNAT_dom"/>
</dbReference>
<accession>U2CN37</accession>
<sequence length="183" mass="21201">MKKAFLTSDRIILRAVEPEDLNIMYEMENDPLMWDISNFTVPYSRYVLRQYIENSQCDVFADKQLRLMIVRRSDYRVLGTIDITDFVPLHSRGEVGIALCRHFRGQGYAADALKLLCEYAFEFLSLKQLYAHVAVDNEDCIDLFVSCGFTQTGTLKDWLQMGGVYKDVAFLQFLNPKRKESGK</sequence>
<reference evidence="2 3" key="1">
    <citation type="submission" date="2013-08" db="EMBL/GenBank/DDBJ databases">
        <authorList>
            <person name="Weinstock G."/>
            <person name="Sodergren E."/>
            <person name="Wylie T."/>
            <person name="Fulton L."/>
            <person name="Fulton R."/>
            <person name="Fronick C."/>
            <person name="O'Laughlin M."/>
            <person name="Godfrey J."/>
            <person name="Miner T."/>
            <person name="Herter B."/>
            <person name="Appelbaum E."/>
            <person name="Cordes M."/>
            <person name="Lek S."/>
            <person name="Wollam A."/>
            <person name="Pepin K.H."/>
            <person name="Palsikar V.B."/>
            <person name="Mitreva M."/>
            <person name="Wilson R.K."/>
        </authorList>
    </citation>
    <scope>NUCLEOTIDE SEQUENCE [LARGE SCALE GENOMIC DNA]</scope>
    <source>
        <strain evidence="2 3">F0041</strain>
    </source>
</reference>
<name>U2CN37_9BACE</name>